<reference evidence="2 3" key="1">
    <citation type="journal article" date="2023" name="IScience">
        <title>Expanded male sex-determining region conserved during the evolution of homothallism in the green alga Volvox.</title>
        <authorList>
            <person name="Yamamoto K."/>
            <person name="Matsuzaki R."/>
            <person name="Mahakham W."/>
            <person name="Heman W."/>
            <person name="Sekimoto H."/>
            <person name="Kawachi M."/>
            <person name="Minakuchi Y."/>
            <person name="Toyoda A."/>
            <person name="Nozaki H."/>
        </authorList>
    </citation>
    <scope>NUCLEOTIDE SEQUENCE [LARGE SCALE GENOMIC DNA]</scope>
    <source>
        <strain evidence="2 3">NIES-4468</strain>
    </source>
</reference>
<proteinExistence type="predicted"/>
<feature type="compositionally biased region" description="Basic residues" evidence="1">
    <location>
        <begin position="70"/>
        <end position="79"/>
    </location>
</feature>
<sequence length="102" mass="10865">ASPGATSSLYELPPSIHHNLQTPPLPLSPESSSANDHGGGAQWSWSRATCNGQGMLSTTRMERYGDGRRRNSSRNKRSGGGRSDITMSKERGTARGGIVEPV</sequence>
<evidence type="ECO:0000313" key="2">
    <source>
        <dbReference type="EMBL" id="GLI65408.1"/>
    </source>
</evidence>
<feature type="non-terminal residue" evidence="2">
    <location>
        <position position="1"/>
    </location>
</feature>
<dbReference type="EMBL" id="BSDZ01000023">
    <property type="protein sequence ID" value="GLI65408.1"/>
    <property type="molecule type" value="Genomic_DNA"/>
</dbReference>
<comment type="caution">
    <text evidence="2">The sequence shown here is derived from an EMBL/GenBank/DDBJ whole genome shotgun (WGS) entry which is preliminary data.</text>
</comment>
<evidence type="ECO:0000313" key="3">
    <source>
        <dbReference type="Proteomes" id="UP001165090"/>
    </source>
</evidence>
<feature type="compositionally biased region" description="Basic and acidic residues" evidence="1">
    <location>
        <begin position="60"/>
        <end position="69"/>
    </location>
</feature>
<organism evidence="2 3">
    <name type="scientific">Volvox africanus</name>
    <dbReference type="NCBI Taxonomy" id="51714"/>
    <lineage>
        <taxon>Eukaryota</taxon>
        <taxon>Viridiplantae</taxon>
        <taxon>Chlorophyta</taxon>
        <taxon>core chlorophytes</taxon>
        <taxon>Chlorophyceae</taxon>
        <taxon>CS clade</taxon>
        <taxon>Chlamydomonadales</taxon>
        <taxon>Volvocaceae</taxon>
        <taxon>Volvox</taxon>
    </lineage>
</organism>
<feature type="compositionally biased region" description="Polar residues" evidence="1">
    <location>
        <begin position="43"/>
        <end position="59"/>
    </location>
</feature>
<evidence type="ECO:0000256" key="1">
    <source>
        <dbReference type="SAM" id="MobiDB-lite"/>
    </source>
</evidence>
<accession>A0ABQ5S7D2</accession>
<dbReference type="Proteomes" id="UP001165090">
    <property type="component" value="Unassembled WGS sequence"/>
</dbReference>
<name>A0ABQ5S7D2_9CHLO</name>
<keyword evidence="3" id="KW-1185">Reference proteome</keyword>
<gene>
    <name evidence="2" type="ORF">VaNZ11_008965</name>
</gene>
<feature type="region of interest" description="Disordered" evidence="1">
    <location>
        <begin position="1"/>
        <end position="102"/>
    </location>
</feature>
<protein>
    <submittedName>
        <fullName evidence="2">Uncharacterized protein</fullName>
    </submittedName>
</protein>